<reference evidence="8 9" key="1">
    <citation type="submission" date="2021-06" db="EMBL/GenBank/DDBJ databases">
        <title>Caerostris extrusa draft genome.</title>
        <authorList>
            <person name="Kono N."/>
            <person name="Arakawa K."/>
        </authorList>
    </citation>
    <scope>NUCLEOTIDE SEQUENCE [LARGE SCALE GENOMIC DNA]</scope>
</reference>
<dbReference type="PANTHER" id="PTHR16172:SF30">
    <property type="entry name" value="SUGAR BABY, ISOFORM C"/>
    <property type="match status" value="1"/>
</dbReference>
<evidence type="ECO:0000256" key="4">
    <source>
        <dbReference type="ARBA" id="ARBA00022989"/>
    </source>
</evidence>
<feature type="transmembrane region" description="Helical" evidence="6">
    <location>
        <begin position="436"/>
        <end position="456"/>
    </location>
</feature>
<dbReference type="InterPro" id="IPR051717">
    <property type="entry name" value="MFS_MFSD6"/>
</dbReference>
<evidence type="ECO:0000259" key="7">
    <source>
        <dbReference type="Pfam" id="PF12832"/>
    </source>
</evidence>
<sequence length="663" mass="73997">MSLSIWPWNLFCQISEFELPVNFFGATAKVLTCLRKPERIGSNAAMGMLNVKRGLLPIKAHYFLLNGAHAGVLPFITVYGKQMGISAEVIGLIMAILCCVTVVSRPLIGSMVDHFQKLKLVMVFLVFVDIAADMGLNFIPPRAVTHSSNGSLFCYQNQSYLIQFRNDDCAKNSSVCETDCVVSCSLCLSHSTICTEDSISNNKIKNPTYNRRERLYEPYQLPDCFERLRLECDVNSTTTCNDEWFDVYGHKFCHQNQSYLIQFRNNDCAKNYSVCETDCVVSCSLCLSHSSICTEGFIFNNNKIKNLIHNQRERLYEPYHLPSCFERLRVECDVNSTTTCNDDLFDVYGYNHHNSSTNPTLQLCLLGIFTAIIYICNGSLVSLSDAACFNALGKKPELYGKQRMFGTIGWGSFALLAGYLNQLFTGASSKYSYSAGFYMLALLFVIDLLVISKLKLEDVKVSKNIFKDVGKLLLKPRIAIFVLQVYFVGIFIGMSRSYVFWYLRSLDASQFILGCSSAVQCFLGELPFFFFAGWIIAKIGHVNTLTMSFLANGLKLLSYSFLENPWLGLPIEFLQGPCFGTFYTAMTSYAKIIAPEGTEATVQGLASGTFEGLGVATGSLIGGYGFRNFGGRATFFWTGMTAFVCAGVNFVVQCTLNRKNTSK</sequence>
<feature type="transmembrane region" description="Helical" evidence="6">
    <location>
        <begin position="404"/>
        <end position="424"/>
    </location>
</feature>
<evidence type="ECO:0000256" key="6">
    <source>
        <dbReference type="SAM" id="Phobius"/>
    </source>
</evidence>
<dbReference type="EMBL" id="BPLR01010622">
    <property type="protein sequence ID" value="GIY40506.1"/>
    <property type="molecule type" value="Genomic_DNA"/>
</dbReference>
<keyword evidence="5 6" id="KW-0472">Membrane</keyword>
<keyword evidence="9" id="KW-1185">Reference proteome</keyword>
<dbReference type="GO" id="GO:0016020">
    <property type="term" value="C:membrane"/>
    <property type="evidence" value="ECO:0007669"/>
    <property type="project" value="UniProtKB-SubCell"/>
</dbReference>
<feature type="transmembrane region" description="Helical" evidence="6">
    <location>
        <begin position="477"/>
        <end position="499"/>
    </location>
</feature>
<dbReference type="CDD" id="cd17335">
    <property type="entry name" value="MFS_MFSD6"/>
    <property type="match status" value="1"/>
</dbReference>
<comment type="caution">
    <text evidence="8">The sequence shown here is derived from an EMBL/GenBank/DDBJ whole genome shotgun (WGS) entry which is preliminary data.</text>
</comment>
<dbReference type="Proteomes" id="UP001054945">
    <property type="component" value="Unassembled WGS sequence"/>
</dbReference>
<dbReference type="InterPro" id="IPR036259">
    <property type="entry name" value="MFS_trans_sf"/>
</dbReference>
<evidence type="ECO:0000256" key="2">
    <source>
        <dbReference type="ARBA" id="ARBA00005241"/>
    </source>
</evidence>
<dbReference type="Gene3D" id="1.20.1250.20">
    <property type="entry name" value="MFS general substrate transporter like domains"/>
    <property type="match status" value="3"/>
</dbReference>
<organism evidence="8 9">
    <name type="scientific">Caerostris extrusa</name>
    <name type="common">Bark spider</name>
    <name type="synonym">Caerostris bankana</name>
    <dbReference type="NCBI Taxonomy" id="172846"/>
    <lineage>
        <taxon>Eukaryota</taxon>
        <taxon>Metazoa</taxon>
        <taxon>Ecdysozoa</taxon>
        <taxon>Arthropoda</taxon>
        <taxon>Chelicerata</taxon>
        <taxon>Arachnida</taxon>
        <taxon>Araneae</taxon>
        <taxon>Araneomorphae</taxon>
        <taxon>Entelegynae</taxon>
        <taxon>Araneoidea</taxon>
        <taxon>Araneidae</taxon>
        <taxon>Caerostris</taxon>
    </lineage>
</organism>
<feature type="transmembrane region" description="Helical" evidence="6">
    <location>
        <begin position="85"/>
        <end position="108"/>
    </location>
</feature>
<evidence type="ECO:0000256" key="1">
    <source>
        <dbReference type="ARBA" id="ARBA00004141"/>
    </source>
</evidence>
<keyword evidence="3 6" id="KW-0812">Transmembrane</keyword>
<protein>
    <submittedName>
        <fullName evidence="8">MFS_1_like domain-containing protein</fullName>
    </submittedName>
</protein>
<dbReference type="Pfam" id="PF12832">
    <property type="entry name" value="MFS_1_like"/>
    <property type="match status" value="1"/>
</dbReference>
<comment type="similarity">
    <text evidence="2">Belongs to the major facilitator superfamily. MFSD6 family.</text>
</comment>
<feature type="domain" description="Major facilitator superfamily associated" evidence="7">
    <location>
        <begin position="57"/>
        <end position="635"/>
    </location>
</feature>
<evidence type="ECO:0000256" key="3">
    <source>
        <dbReference type="ARBA" id="ARBA00022692"/>
    </source>
</evidence>
<evidence type="ECO:0000313" key="9">
    <source>
        <dbReference type="Proteomes" id="UP001054945"/>
    </source>
</evidence>
<accession>A0AAV4T4T2</accession>
<evidence type="ECO:0000256" key="5">
    <source>
        <dbReference type="ARBA" id="ARBA00023136"/>
    </source>
</evidence>
<evidence type="ECO:0000313" key="8">
    <source>
        <dbReference type="EMBL" id="GIY40506.1"/>
    </source>
</evidence>
<feature type="transmembrane region" description="Helical" evidence="6">
    <location>
        <begin position="120"/>
        <end position="139"/>
    </location>
</feature>
<feature type="transmembrane region" description="Helical" evidence="6">
    <location>
        <begin position="365"/>
        <end position="392"/>
    </location>
</feature>
<comment type="subcellular location">
    <subcellularLocation>
        <location evidence="1">Membrane</location>
        <topology evidence="1">Multi-pass membrane protein</topology>
    </subcellularLocation>
</comment>
<feature type="transmembrane region" description="Helical" evidence="6">
    <location>
        <begin position="511"/>
        <end position="537"/>
    </location>
</feature>
<keyword evidence="4 6" id="KW-1133">Transmembrane helix</keyword>
<gene>
    <name evidence="8" type="primary">AVEN_202070_1</name>
    <name evidence="8" type="ORF">CEXT_735471</name>
</gene>
<name>A0AAV4T4T2_CAEEX</name>
<proteinExistence type="inferred from homology"/>
<dbReference type="PANTHER" id="PTHR16172">
    <property type="entry name" value="MAJOR FACILITATOR SUPERFAMILY DOMAIN-CONTAINING PROTEIN 6-LIKE"/>
    <property type="match status" value="1"/>
</dbReference>
<dbReference type="InterPro" id="IPR024989">
    <property type="entry name" value="MFS_assoc_dom"/>
</dbReference>
<dbReference type="AlphaFoldDB" id="A0AAV4T4T2"/>
<feature type="transmembrane region" description="Helical" evidence="6">
    <location>
        <begin position="62"/>
        <end position="79"/>
    </location>
</feature>
<dbReference type="SUPFAM" id="SSF103473">
    <property type="entry name" value="MFS general substrate transporter"/>
    <property type="match status" value="2"/>
</dbReference>
<feature type="transmembrane region" description="Helical" evidence="6">
    <location>
        <begin position="635"/>
        <end position="656"/>
    </location>
</feature>